<evidence type="ECO:0000313" key="3">
    <source>
        <dbReference type="Proteomes" id="UP000199024"/>
    </source>
</evidence>
<gene>
    <name evidence="2" type="ORF">SAMN05421771_2046</name>
</gene>
<evidence type="ECO:0000313" key="2">
    <source>
        <dbReference type="EMBL" id="SFS11997.1"/>
    </source>
</evidence>
<keyword evidence="3" id="KW-1185">Reference proteome</keyword>
<feature type="compositionally biased region" description="Low complexity" evidence="1">
    <location>
        <begin position="187"/>
        <end position="204"/>
    </location>
</feature>
<proteinExistence type="predicted"/>
<sequence>MDLWIVNKGRYGRLDYASFEHNPVGSDRNNDSLKIVLPFPLPVFLHTCAEPFDVDPDNGVETGIIGSLASIEHAADIGLLWAFAKGVGMLDEKPQELQERGRPGAGLTLLKAHAGRIRLGKVDRPRTSVSGELQTNAWNISSVEAVPTQRLSQLEAIYAGAPVGLCFLGCHLRYVSLNETARGLAQRSAQRSRSSPCRAAPCSSHWSADRHPL</sequence>
<name>A0A1I6M8L5_9BACT</name>
<dbReference type="EMBL" id="FOZL01000001">
    <property type="protein sequence ID" value="SFS11997.1"/>
    <property type="molecule type" value="Genomic_DNA"/>
</dbReference>
<accession>A0A1I6M8L5</accession>
<dbReference type="Proteomes" id="UP000199024">
    <property type="component" value="Unassembled WGS sequence"/>
</dbReference>
<evidence type="ECO:0000256" key="1">
    <source>
        <dbReference type="SAM" id="MobiDB-lite"/>
    </source>
</evidence>
<feature type="region of interest" description="Disordered" evidence="1">
    <location>
        <begin position="187"/>
        <end position="213"/>
    </location>
</feature>
<protein>
    <submittedName>
        <fullName evidence="2">Uncharacterized protein</fullName>
    </submittedName>
</protein>
<organism evidence="2 3">
    <name type="scientific">Granulicella pectinivorans</name>
    <dbReference type="NCBI Taxonomy" id="474950"/>
    <lineage>
        <taxon>Bacteria</taxon>
        <taxon>Pseudomonadati</taxon>
        <taxon>Acidobacteriota</taxon>
        <taxon>Terriglobia</taxon>
        <taxon>Terriglobales</taxon>
        <taxon>Acidobacteriaceae</taxon>
        <taxon>Granulicella</taxon>
    </lineage>
</organism>
<reference evidence="2 3" key="1">
    <citation type="submission" date="2016-10" db="EMBL/GenBank/DDBJ databases">
        <authorList>
            <person name="de Groot N.N."/>
        </authorList>
    </citation>
    <scope>NUCLEOTIDE SEQUENCE [LARGE SCALE GENOMIC DNA]</scope>
    <source>
        <strain evidence="2 3">DSM 21001</strain>
    </source>
</reference>
<dbReference type="AlphaFoldDB" id="A0A1I6M8L5"/>